<dbReference type="KEGG" id="mard:IBG28_00335"/>
<keyword evidence="2" id="KW-0067">ATP-binding</keyword>
<dbReference type="SMART" id="SM00065">
    <property type="entry name" value="GAF"/>
    <property type="match status" value="1"/>
</dbReference>
<name>A0A7H1JBV3_9GAMM</name>
<gene>
    <name evidence="7" type="primary">norR</name>
    <name evidence="7" type="ORF">IBG28_00335</name>
</gene>
<dbReference type="PANTHER" id="PTHR32071">
    <property type="entry name" value="TRANSCRIPTIONAL REGULATORY PROTEIN"/>
    <property type="match status" value="1"/>
</dbReference>
<dbReference type="Gene3D" id="3.30.450.40">
    <property type="match status" value="1"/>
</dbReference>
<dbReference type="Pfam" id="PF01590">
    <property type="entry name" value="GAF"/>
    <property type="match status" value="1"/>
</dbReference>
<dbReference type="Proteomes" id="UP000516370">
    <property type="component" value="Chromosome"/>
</dbReference>
<dbReference type="Pfam" id="PF00158">
    <property type="entry name" value="Sigma54_activat"/>
    <property type="match status" value="1"/>
</dbReference>
<dbReference type="InterPro" id="IPR002078">
    <property type="entry name" value="Sigma_54_int"/>
</dbReference>
<reference evidence="7 8" key="1">
    <citation type="submission" date="2020-09" db="EMBL/GenBank/DDBJ databases">
        <title>Complete genome sequence of an Arctic sea ice bacterium Marinomonas arctica BSI20414.</title>
        <authorList>
            <person name="Liao L."/>
            <person name="Chen B."/>
        </authorList>
    </citation>
    <scope>NUCLEOTIDE SEQUENCE [LARGE SCALE GENOMIC DNA]</scope>
    <source>
        <strain evidence="7 8">BSI20414</strain>
    </source>
</reference>
<proteinExistence type="predicted"/>
<dbReference type="GO" id="GO:0043565">
    <property type="term" value="F:sequence-specific DNA binding"/>
    <property type="evidence" value="ECO:0007669"/>
    <property type="project" value="InterPro"/>
</dbReference>
<dbReference type="SUPFAM" id="SSF46689">
    <property type="entry name" value="Homeodomain-like"/>
    <property type="match status" value="1"/>
</dbReference>
<dbReference type="PROSITE" id="PS00688">
    <property type="entry name" value="SIGMA54_INTERACT_3"/>
    <property type="match status" value="1"/>
</dbReference>
<evidence type="ECO:0000256" key="4">
    <source>
        <dbReference type="ARBA" id="ARBA00023125"/>
    </source>
</evidence>
<sequence>MNQVSNNALLSFALDLASAVTQPNRFEQLVYAVRATINCDAVVLLFHSNGVLTPLAQRGLSEDLMGRRFIIEEQPRLKAICAGHYPVRFPADSPLPDPYDGMVLGHDENLPVHSCMGVPLYLEGKLIGVVTLDSILPGVFDNIDARALEIIGTMAAMTLNTAILMERLENQSQHAQNVLKVIAEQSHEMIGQSKAMQDLKQSINLVAPSDFSILIEGETGVGKELVARMLHDKSSRFDAPMVYVNCAAIPHHLIESELFGHVKGAFTGADRDRQGKFLLADGGTLFLDEIGELPLEVQGTLLRAIQNQEIQAVGKDQIRKVNVRIIAATNRHLETEVADNRFRADLFHRLSVFPIQVPPLRERQGDVPLLAGFFAERFRRKLGLQQLTLSASAIELLEAYHWPGNVRELEHVISRAALFSKAESSKAESAKSDNATGITVISSAHLTGLQIDNSTQEKRQKNELAPPRLEKHTSIDLRLETETYQRELICKALEINGGNWSKAAQQLSMDRANLARLAKRLGIVIAKEVRI</sequence>
<evidence type="ECO:0000256" key="5">
    <source>
        <dbReference type="ARBA" id="ARBA00023163"/>
    </source>
</evidence>
<dbReference type="PANTHER" id="PTHR32071:SF35">
    <property type="entry name" value="ANAEROBIC NITRIC OXIDE REDUCTASE TRANSCRIPTION REGULATOR NORR"/>
    <property type="match status" value="1"/>
</dbReference>
<dbReference type="Gene3D" id="1.10.10.60">
    <property type="entry name" value="Homeodomain-like"/>
    <property type="match status" value="1"/>
</dbReference>
<dbReference type="InterPro" id="IPR025943">
    <property type="entry name" value="Sigma_54_int_dom_ATP-bd_2"/>
</dbReference>
<evidence type="ECO:0000259" key="6">
    <source>
        <dbReference type="PROSITE" id="PS50045"/>
    </source>
</evidence>
<keyword evidence="8" id="KW-1185">Reference proteome</keyword>
<feature type="domain" description="Sigma-54 factor interaction" evidence="6">
    <location>
        <begin position="189"/>
        <end position="418"/>
    </location>
</feature>
<dbReference type="PROSITE" id="PS00675">
    <property type="entry name" value="SIGMA54_INTERACT_1"/>
    <property type="match status" value="1"/>
</dbReference>
<evidence type="ECO:0000313" key="7">
    <source>
        <dbReference type="EMBL" id="QNT07969.1"/>
    </source>
</evidence>
<dbReference type="SUPFAM" id="SSF55781">
    <property type="entry name" value="GAF domain-like"/>
    <property type="match status" value="1"/>
</dbReference>
<organism evidence="7 8">
    <name type="scientific">Marinomonas arctica</name>
    <dbReference type="NCBI Taxonomy" id="383750"/>
    <lineage>
        <taxon>Bacteria</taxon>
        <taxon>Pseudomonadati</taxon>
        <taxon>Pseudomonadota</taxon>
        <taxon>Gammaproteobacteria</taxon>
        <taxon>Oceanospirillales</taxon>
        <taxon>Oceanospirillaceae</taxon>
        <taxon>Marinomonas</taxon>
    </lineage>
</organism>
<keyword evidence="4" id="KW-0238">DNA-binding</keyword>
<dbReference type="InterPro" id="IPR025662">
    <property type="entry name" value="Sigma_54_int_dom_ATP-bd_1"/>
</dbReference>
<dbReference type="Gene3D" id="3.40.50.300">
    <property type="entry name" value="P-loop containing nucleotide triphosphate hydrolases"/>
    <property type="match status" value="1"/>
</dbReference>
<dbReference type="Gene3D" id="1.10.8.60">
    <property type="match status" value="1"/>
</dbReference>
<dbReference type="CDD" id="cd00009">
    <property type="entry name" value="AAA"/>
    <property type="match status" value="1"/>
</dbReference>
<dbReference type="EMBL" id="CP061081">
    <property type="protein sequence ID" value="QNT07969.1"/>
    <property type="molecule type" value="Genomic_DNA"/>
</dbReference>
<evidence type="ECO:0000256" key="1">
    <source>
        <dbReference type="ARBA" id="ARBA00022741"/>
    </source>
</evidence>
<dbReference type="InterPro" id="IPR003018">
    <property type="entry name" value="GAF"/>
</dbReference>
<dbReference type="InterPro" id="IPR029016">
    <property type="entry name" value="GAF-like_dom_sf"/>
</dbReference>
<keyword evidence="1" id="KW-0547">Nucleotide-binding</keyword>
<dbReference type="InterPro" id="IPR003593">
    <property type="entry name" value="AAA+_ATPase"/>
</dbReference>
<dbReference type="SUPFAM" id="SSF52540">
    <property type="entry name" value="P-loop containing nucleoside triphosphate hydrolases"/>
    <property type="match status" value="1"/>
</dbReference>
<evidence type="ECO:0000313" key="8">
    <source>
        <dbReference type="Proteomes" id="UP000516370"/>
    </source>
</evidence>
<dbReference type="InterPro" id="IPR058031">
    <property type="entry name" value="AAA_lid_NorR"/>
</dbReference>
<dbReference type="InterPro" id="IPR025944">
    <property type="entry name" value="Sigma_54_int_dom_CS"/>
</dbReference>
<dbReference type="FunFam" id="3.40.50.300:FF:000006">
    <property type="entry name" value="DNA-binding transcriptional regulator NtrC"/>
    <property type="match status" value="1"/>
</dbReference>
<dbReference type="PROSITE" id="PS00676">
    <property type="entry name" value="SIGMA54_INTERACT_2"/>
    <property type="match status" value="1"/>
</dbReference>
<keyword evidence="5" id="KW-0804">Transcription</keyword>
<protein>
    <submittedName>
        <fullName evidence="7">Nitric oxide reductase transcriptional regulator NorR</fullName>
    </submittedName>
</protein>
<dbReference type="InterPro" id="IPR002197">
    <property type="entry name" value="HTH_Fis"/>
</dbReference>
<dbReference type="InterPro" id="IPR009057">
    <property type="entry name" value="Homeodomain-like_sf"/>
</dbReference>
<dbReference type="NCBIfam" id="NF003451">
    <property type="entry name" value="PRK05022.1"/>
    <property type="match status" value="1"/>
</dbReference>
<dbReference type="AlphaFoldDB" id="A0A7H1JBV3"/>
<dbReference type="InterPro" id="IPR027417">
    <property type="entry name" value="P-loop_NTPase"/>
</dbReference>
<evidence type="ECO:0000256" key="2">
    <source>
        <dbReference type="ARBA" id="ARBA00022840"/>
    </source>
</evidence>
<dbReference type="Pfam" id="PF25601">
    <property type="entry name" value="AAA_lid_14"/>
    <property type="match status" value="1"/>
</dbReference>
<evidence type="ECO:0000256" key="3">
    <source>
        <dbReference type="ARBA" id="ARBA00023015"/>
    </source>
</evidence>
<keyword evidence="3" id="KW-0805">Transcription regulation</keyword>
<dbReference type="GO" id="GO:0005524">
    <property type="term" value="F:ATP binding"/>
    <property type="evidence" value="ECO:0007669"/>
    <property type="project" value="UniProtKB-KW"/>
</dbReference>
<dbReference type="PROSITE" id="PS50045">
    <property type="entry name" value="SIGMA54_INTERACT_4"/>
    <property type="match status" value="1"/>
</dbReference>
<dbReference type="GO" id="GO:0006355">
    <property type="term" value="P:regulation of DNA-templated transcription"/>
    <property type="evidence" value="ECO:0007669"/>
    <property type="project" value="InterPro"/>
</dbReference>
<dbReference type="SMART" id="SM00382">
    <property type="entry name" value="AAA"/>
    <property type="match status" value="1"/>
</dbReference>
<dbReference type="PRINTS" id="PR01590">
    <property type="entry name" value="HTHFIS"/>
</dbReference>
<accession>A0A7H1JBV3</accession>